<protein>
    <submittedName>
        <fullName evidence="1">Uncharacterized protein</fullName>
    </submittedName>
</protein>
<accession>G7Y5Z8</accession>
<name>G7Y5Z8_CLOSI</name>
<dbReference type="EMBL" id="DF142886">
    <property type="protein sequence ID" value="GAA48384.1"/>
    <property type="molecule type" value="Genomic_DNA"/>
</dbReference>
<proteinExistence type="predicted"/>
<dbReference type="AlphaFoldDB" id="G7Y5Z8"/>
<evidence type="ECO:0000313" key="1">
    <source>
        <dbReference type="EMBL" id="GAA48384.1"/>
    </source>
</evidence>
<gene>
    <name evidence="1" type="ORF">CLF_101538</name>
</gene>
<reference key="2">
    <citation type="submission" date="2011-10" db="EMBL/GenBank/DDBJ databases">
        <title>The genome and transcriptome sequence of Clonorchis sinensis provide insights into the carcinogenic liver fluke.</title>
        <authorList>
            <person name="Wang X."/>
            <person name="Huang Y."/>
            <person name="Chen W."/>
            <person name="Liu H."/>
            <person name="Guo L."/>
            <person name="Chen Y."/>
            <person name="Luo F."/>
            <person name="Zhou W."/>
            <person name="Sun J."/>
            <person name="Mao Q."/>
            <person name="Liang P."/>
            <person name="Zhou C."/>
            <person name="Tian Y."/>
            <person name="Men J."/>
            <person name="Lv X."/>
            <person name="Huang L."/>
            <person name="Zhou J."/>
            <person name="Hu Y."/>
            <person name="Li R."/>
            <person name="Zhang F."/>
            <person name="Lei H."/>
            <person name="Li X."/>
            <person name="Hu X."/>
            <person name="Liang C."/>
            <person name="Xu J."/>
            <person name="Wu Z."/>
            <person name="Yu X."/>
        </authorList>
    </citation>
    <scope>NUCLEOTIDE SEQUENCE</scope>
    <source>
        <strain>Henan</strain>
    </source>
</reference>
<reference evidence="1" key="1">
    <citation type="journal article" date="2011" name="Genome Biol.">
        <title>The draft genome of the carcinogenic human liver fluke Clonorchis sinensis.</title>
        <authorList>
            <person name="Wang X."/>
            <person name="Chen W."/>
            <person name="Huang Y."/>
            <person name="Sun J."/>
            <person name="Men J."/>
            <person name="Liu H."/>
            <person name="Luo F."/>
            <person name="Guo L."/>
            <person name="Lv X."/>
            <person name="Deng C."/>
            <person name="Zhou C."/>
            <person name="Fan Y."/>
            <person name="Li X."/>
            <person name="Huang L."/>
            <person name="Hu Y."/>
            <person name="Liang C."/>
            <person name="Hu X."/>
            <person name="Xu J."/>
            <person name="Yu X."/>
        </authorList>
    </citation>
    <scope>NUCLEOTIDE SEQUENCE [LARGE SCALE GENOMIC DNA]</scope>
    <source>
        <strain evidence="1">Henan</strain>
    </source>
</reference>
<organism evidence="1 2">
    <name type="scientific">Clonorchis sinensis</name>
    <name type="common">Chinese liver fluke</name>
    <dbReference type="NCBI Taxonomy" id="79923"/>
    <lineage>
        <taxon>Eukaryota</taxon>
        <taxon>Metazoa</taxon>
        <taxon>Spiralia</taxon>
        <taxon>Lophotrochozoa</taxon>
        <taxon>Platyhelminthes</taxon>
        <taxon>Trematoda</taxon>
        <taxon>Digenea</taxon>
        <taxon>Opisthorchiida</taxon>
        <taxon>Opisthorchiata</taxon>
        <taxon>Opisthorchiidae</taxon>
        <taxon>Clonorchis</taxon>
    </lineage>
</organism>
<keyword evidence="2" id="KW-1185">Reference proteome</keyword>
<sequence>MCENHRGINLVDVASKVLPGLILRNNVKQGCHRSHFPLNFVTDTIMEDSLSAPDASGVEMIPGCSLTDAVLPIQSPQIIGGKYSLLTADDDDDLEPNNAPVVIGVILIATSKNSVMPHGSSRRVITRSA</sequence>
<evidence type="ECO:0000313" key="2">
    <source>
        <dbReference type="Proteomes" id="UP000008909"/>
    </source>
</evidence>
<dbReference type="Proteomes" id="UP000008909">
    <property type="component" value="Unassembled WGS sequence"/>
</dbReference>